<dbReference type="Pfam" id="PF07727">
    <property type="entry name" value="RVT_2"/>
    <property type="match status" value="1"/>
</dbReference>
<sequence>MGFNIRPLLLHSLTLGLIQRKGHHLYPCHLGYASRTTHHKKRRNPFRDYKILSNHHSIPCVLEKSDMIHLNSFYRLESSLTHIQQSKVGHFFWENIRGSFFSSATSFFEAITLSLNLKTKAKTRFKDGIFVVSVVGSGEGVDCRGGEVKVVVVAKLPILNPNEFDLWKMRIKHYFLMTYYSLWEVIPNGDSPLPTRIVDGNKADLEEQSLDDLVNNLKIYIAEVKGSSTSSQNIQNIAFVSSNNTNSTNKSVNAAPSVFAASPKAKVSTLPNVDSLSDVANSPQLDNEDLKQIDPDDLEEMDLKWQMAMLIMRARRRGHFARECRSSKDNRNKKTDRRTVLVEVFNCQVSDYEDLHSQESDNRVTENKENDSEHKTSKDKSKTHRPDAPIIEDWISDSEDETKIESVPKQREPSFVKSTEHVKTSRESVKKGNKGNAEKASACWVWKTKCKVLDHVSRLTSASMNFKKFDYTYALGRSIGCSRHMTGNIYFLSEFEEIDGGYVAFGWDPKGGKISSKGKINTGKLDFDDVYFVKELKFNLFSISKMCDRKNNVLFTDTECVVLSSNYKPPDDNHVLLTVLRENNMYIVDLKNVVPSGCLTCLFAKATLDKSNLWHQRLGHINFKTMNKHVKGNLVSGLPSMIFENIILVLLVRRKSNIKPLAEAVNTACYLQNRVLVTKPHNKTPYELLLGRSPNIGFMRPFGCLVTILNTLDPIGKFDRKADEGFLVRYSVNWIGPKWLFDIDTLTMSMNYQPVVAGIQPNDNAGIKENLDAVTRLIKKHNEKAKRDDKGKSHVDSLKGVRDLRAEIEEFSFNSTIRVNVVSEPVNAAGPNLTNNTNSFNTASLSVNAVSLKFGIAKKSLFMDPSKYPDDPNMPKLEDIIYLDDEEDVGAEADLSYLEINIPVSCILITRVHKNHFVNQIIGDLNLAPQTRSMTRMVKEQGGLNQINDEDFHTYLPKGKRAIGSKGVFRNKKDERGIVIRNKPRLIAHGHTQEEGIDYDEVFAPVAKIEAIRMFLAYASFMGFMVYKVVKALYGLHQSPRACFTDVKSACTPIEIKKPLLKDPDGEEVDVHLYRYLKGKPHLGLWYPRDSPFNLVAYSDSDYSRASLDRKSTTEGYQFQCCRLISWQCKKQTVVATSLTEAEYLATASCYAQVLWIQNSQVNAVEDASDGFDQIVDFLNAHTIKYAIMVNLTIYVSCIKQFWATAKVEKVNGDVQLQALIEDKKVVVTKAIIRRDLHLDDADRVECLPNALIFEDLARMRYEKPLAKLTFYKAFFLRNGSMVKNVDNPSKFLMYPRFIQVFLDHQVDDMTTHNTRYKSPALTQKVFANIRRVGKGFLGVETPLFDSILVQSQQQAEAGVEVPITHTQPSTTSAPSPTELHDTTPTPHDTPPQYQPPTPHDSPLQDQPTTPHDSPMPLLCTLMKTCATLSQKPKKARIFDEKIAQKLHDEEVQKVTAMDKKEIADMEKALELQRQLDEREDDIDWNAVAEQVKERQSDSIKRYQDLKKKPVSESFKKLRAAKVSGSKSTQEIPTDDPKKITKEDVQNMLEIIPVPEFRVEALQVKYPIIDWEIHNEGPRKYWKIIRVGVEEDNEMARDLLMKIFMKANRSRKKVFEYILLVNKMLKLKKLDY</sequence>
<dbReference type="PANTHER" id="PTHR11439:SF495">
    <property type="entry name" value="REVERSE TRANSCRIPTASE, RNA-DEPENDENT DNA POLYMERASE-RELATED"/>
    <property type="match status" value="1"/>
</dbReference>
<name>A0A6L2KTX4_TANCI</name>
<dbReference type="InterPro" id="IPR013103">
    <property type="entry name" value="RVT_2"/>
</dbReference>
<feature type="compositionally biased region" description="Low complexity" evidence="1">
    <location>
        <begin position="1365"/>
        <end position="1387"/>
    </location>
</feature>
<evidence type="ECO:0000256" key="1">
    <source>
        <dbReference type="SAM" id="MobiDB-lite"/>
    </source>
</evidence>
<proteinExistence type="predicted"/>
<accession>A0A6L2KTX4</accession>
<feature type="region of interest" description="Disordered" evidence="1">
    <location>
        <begin position="356"/>
        <end position="432"/>
    </location>
</feature>
<feature type="domain" description="Retrovirus-related Pol polyprotein from transposon TNT 1-94-like beta-barrel" evidence="4">
    <location>
        <begin position="480"/>
        <end position="549"/>
    </location>
</feature>
<dbReference type="InterPro" id="IPR025724">
    <property type="entry name" value="GAG-pre-integrase_dom"/>
</dbReference>
<evidence type="ECO:0000259" key="4">
    <source>
        <dbReference type="Pfam" id="PF22936"/>
    </source>
</evidence>
<feature type="domain" description="GAG-pre-integrase" evidence="3">
    <location>
        <begin position="584"/>
        <end position="640"/>
    </location>
</feature>
<gene>
    <name evidence="5" type="ORF">Tci_025009</name>
</gene>
<protein>
    <submittedName>
        <fullName evidence="5">Putative ribonuclease H-like domain-containing protein</fullName>
    </submittedName>
</protein>
<dbReference type="Pfam" id="PF13976">
    <property type="entry name" value="gag_pre-integrs"/>
    <property type="match status" value="1"/>
</dbReference>
<feature type="compositionally biased region" description="Pro residues" evidence="1">
    <location>
        <begin position="1388"/>
        <end position="1400"/>
    </location>
</feature>
<feature type="domain" description="Reverse transcriptase Ty1/copia-type" evidence="2">
    <location>
        <begin position="956"/>
        <end position="1028"/>
    </location>
</feature>
<dbReference type="InterPro" id="IPR054722">
    <property type="entry name" value="PolX-like_BBD"/>
</dbReference>
<feature type="region of interest" description="Disordered" evidence="1">
    <location>
        <begin position="1365"/>
        <end position="1417"/>
    </location>
</feature>
<dbReference type="CDD" id="cd09272">
    <property type="entry name" value="RNase_HI_RT_Ty1"/>
    <property type="match status" value="1"/>
</dbReference>
<feature type="compositionally biased region" description="Basic and acidic residues" evidence="1">
    <location>
        <begin position="401"/>
        <end position="430"/>
    </location>
</feature>
<reference evidence="5" key="1">
    <citation type="journal article" date="2019" name="Sci. Rep.">
        <title>Draft genome of Tanacetum cinerariifolium, the natural source of mosquito coil.</title>
        <authorList>
            <person name="Yamashiro T."/>
            <person name="Shiraishi A."/>
            <person name="Satake H."/>
            <person name="Nakayama K."/>
        </authorList>
    </citation>
    <scope>NUCLEOTIDE SEQUENCE</scope>
</reference>
<feature type="compositionally biased region" description="Basic and acidic residues" evidence="1">
    <location>
        <begin position="356"/>
        <end position="387"/>
    </location>
</feature>
<dbReference type="Pfam" id="PF22936">
    <property type="entry name" value="Pol_BBD"/>
    <property type="match status" value="1"/>
</dbReference>
<evidence type="ECO:0000259" key="3">
    <source>
        <dbReference type="Pfam" id="PF13976"/>
    </source>
</evidence>
<dbReference type="EMBL" id="BKCJ010003109">
    <property type="protein sequence ID" value="GEU53031.1"/>
    <property type="molecule type" value="Genomic_DNA"/>
</dbReference>
<evidence type="ECO:0000313" key="5">
    <source>
        <dbReference type="EMBL" id="GEU53031.1"/>
    </source>
</evidence>
<evidence type="ECO:0000259" key="2">
    <source>
        <dbReference type="Pfam" id="PF07727"/>
    </source>
</evidence>
<dbReference type="PANTHER" id="PTHR11439">
    <property type="entry name" value="GAG-POL-RELATED RETROTRANSPOSON"/>
    <property type="match status" value="1"/>
</dbReference>
<organism evidence="5">
    <name type="scientific">Tanacetum cinerariifolium</name>
    <name type="common">Dalmatian daisy</name>
    <name type="synonym">Chrysanthemum cinerariifolium</name>
    <dbReference type="NCBI Taxonomy" id="118510"/>
    <lineage>
        <taxon>Eukaryota</taxon>
        <taxon>Viridiplantae</taxon>
        <taxon>Streptophyta</taxon>
        <taxon>Embryophyta</taxon>
        <taxon>Tracheophyta</taxon>
        <taxon>Spermatophyta</taxon>
        <taxon>Magnoliopsida</taxon>
        <taxon>eudicotyledons</taxon>
        <taxon>Gunneridae</taxon>
        <taxon>Pentapetalae</taxon>
        <taxon>asterids</taxon>
        <taxon>campanulids</taxon>
        <taxon>Asterales</taxon>
        <taxon>Asteraceae</taxon>
        <taxon>Asteroideae</taxon>
        <taxon>Anthemideae</taxon>
        <taxon>Anthemidinae</taxon>
        <taxon>Tanacetum</taxon>
    </lineage>
</organism>
<comment type="caution">
    <text evidence="5">The sequence shown here is derived from an EMBL/GenBank/DDBJ whole genome shotgun (WGS) entry which is preliminary data.</text>
</comment>